<organism evidence="2 3">
    <name type="scientific">Lacinutrix neustonica</name>
    <dbReference type="NCBI Taxonomy" id="2980107"/>
    <lineage>
        <taxon>Bacteria</taxon>
        <taxon>Pseudomonadati</taxon>
        <taxon>Bacteroidota</taxon>
        <taxon>Flavobacteriia</taxon>
        <taxon>Flavobacteriales</taxon>
        <taxon>Flavobacteriaceae</taxon>
        <taxon>Lacinutrix</taxon>
    </lineage>
</organism>
<feature type="domain" description="HRDC" evidence="1">
    <location>
        <begin position="212"/>
        <end position="292"/>
    </location>
</feature>
<dbReference type="InterPro" id="IPR010997">
    <property type="entry name" value="HRDC-like_sf"/>
</dbReference>
<dbReference type="InterPro" id="IPR044876">
    <property type="entry name" value="HRDC_dom_sf"/>
</dbReference>
<name>A0A9E8SFW2_9FLAO</name>
<dbReference type="InterPro" id="IPR002121">
    <property type="entry name" value="HRDC_dom"/>
</dbReference>
<dbReference type="AlphaFoldDB" id="A0A9E8SFW2"/>
<dbReference type="GO" id="GO:0000166">
    <property type="term" value="F:nucleotide binding"/>
    <property type="evidence" value="ECO:0007669"/>
    <property type="project" value="InterPro"/>
</dbReference>
<keyword evidence="3" id="KW-1185">Reference proteome</keyword>
<gene>
    <name evidence="2" type="ORF">N7U66_08080</name>
</gene>
<dbReference type="PROSITE" id="PS50967">
    <property type="entry name" value="HRDC"/>
    <property type="match status" value="1"/>
</dbReference>
<dbReference type="SUPFAM" id="SSF47819">
    <property type="entry name" value="HRDC-like"/>
    <property type="match status" value="1"/>
</dbReference>
<reference evidence="2" key="1">
    <citation type="submission" date="2022-11" db="EMBL/GenBank/DDBJ databases">
        <title>Lacinutrix neustonica HL-RS19T sp. nov., isolated from the surface microlayer sample of brackish Lake Shihwa.</title>
        <authorList>
            <person name="Choi J.Y."/>
            <person name="Hwang C.Y."/>
        </authorList>
    </citation>
    <scope>NUCLEOTIDE SEQUENCE</scope>
    <source>
        <strain evidence="2">HL-RS19</strain>
    </source>
</reference>
<sequence length="306" mass="35536">MLKSKISSSQIISDRDVISFNKSSEENQPDAVVLQQSKSEFQLHLISELFDFYKLLYPLNRVLDIYYKNRTSIEGHVEGPLNIIKDAVTNLLKVTNGFKAQLRDLAKTGLTPESSDDIQDRFTKAINYFTRETNEKIVEPYKGFGFTTDNKTVEKDINNQLDTFEELLATKQLYFSNLDKKFDVLQFLELRAKSVFTAKEKPKKPRKAVIDGTTNVELFELLRELRNEIAKEKELIHFQVFTQKALYEMCETLPINKKQLLEVNGFGKVRVEKYGNDILKVIRDFCDENDIETSDEVEIFEKEDQT</sequence>
<evidence type="ECO:0000313" key="2">
    <source>
        <dbReference type="EMBL" id="WAC03859.1"/>
    </source>
</evidence>
<dbReference type="Pfam" id="PF00570">
    <property type="entry name" value="HRDC"/>
    <property type="match status" value="1"/>
</dbReference>
<dbReference type="GO" id="GO:0003676">
    <property type="term" value="F:nucleic acid binding"/>
    <property type="evidence" value="ECO:0007669"/>
    <property type="project" value="InterPro"/>
</dbReference>
<proteinExistence type="predicted"/>
<evidence type="ECO:0000259" key="1">
    <source>
        <dbReference type="PROSITE" id="PS50967"/>
    </source>
</evidence>
<dbReference type="Proteomes" id="UP001164705">
    <property type="component" value="Chromosome"/>
</dbReference>
<evidence type="ECO:0000313" key="3">
    <source>
        <dbReference type="Proteomes" id="UP001164705"/>
    </source>
</evidence>
<dbReference type="EMBL" id="CP113088">
    <property type="protein sequence ID" value="WAC03859.1"/>
    <property type="molecule type" value="Genomic_DNA"/>
</dbReference>
<protein>
    <submittedName>
        <fullName evidence="2">HRDC domain-containing protein</fullName>
    </submittedName>
</protein>
<dbReference type="Gene3D" id="1.10.150.80">
    <property type="entry name" value="HRDC domain"/>
    <property type="match status" value="1"/>
</dbReference>
<accession>A0A9E8SFW2</accession>
<dbReference type="SMART" id="SM00341">
    <property type="entry name" value="HRDC"/>
    <property type="match status" value="1"/>
</dbReference>
<dbReference type="KEGG" id="lnu:N7U66_08080"/>